<dbReference type="EMBL" id="QOQW01000010">
    <property type="protein sequence ID" value="RCK79866.1"/>
    <property type="molecule type" value="Genomic_DNA"/>
</dbReference>
<dbReference type="SUPFAM" id="SSF47598">
    <property type="entry name" value="Ribbon-helix-helix"/>
    <property type="match status" value="1"/>
</dbReference>
<dbReference type="InterPro" id="IPR010985">
    <property type="entry name" value="Ribbon_hlx_hlx"/>
</dbReference>
<protein>
    <recommendedName>
        <fullName evidence="1">Antitoxin FitA-like ribbon-helix-helix domain-containing protein</fullName>
    </recommendedName>
</protein>
<reference evidence="2 3" key="1">
    <citation type="submission" date="2018-05" db="EMBL/GenBank/DDBJ databases">
        <title>A metagenomic window into the 2 km-deep terrestrial subsurface aquifer revealed taxonomically and functionally diverse microbial community comprising novel uncultured bacterial lineages.</title>
        <authorList>
            <person name="Kadnikov V.V."/>
            <person name="Mardanov A.V."/>
            <person name="Beletsky A.V."/>
            <person name="Banks D."/>
            <person name="Pimenov N.V."/>
            <person name="Frank Y.A."/>
            <person name="Karnachuk O.V."/>
            <person name="Ravin N.V."/>
        </authorList>
    </citation>
    <scope>NUCLEOTIDE SEQUENCE [LARGE SCALE GENOMIC DNA]</scope>
    <source>
        <strain evidence="2">BY5</strain>
    </source>
</reference>
<dbReference type="Pfam" id="PF22513">
    <property type="entry name" value="FitA-like_RHH"/>
    <property type="match status" value="1"/>
</dbReference>
<accession>A0A367ZPA6</accession>
<organism evidence="2 3">
    <name type="scientific">Candidatus Ozemobacter sibiricus</name>
    <dbReference type="NCBI Taxonomy" id="2268124"/>
    <lineage>
        <taxon>Bacteria</taxon>
        <taxon>Candidatus Ozemobacteria</taxon>
        <taxon>Candidatus Ozemobacterales</taxon>
        <taxon>Candidatus Ozemobacteraceae</taxon>
        <taxon>Candidatus Ozemobacter</taxon>
    </lineage>
</organism>
<dbReference type="Proteomes" id="UP000252355">
    <property type="component" value="Unassembled WGS sequence"/>
</dbReference>
<gene>
    <name evidence="2" type="ORF">OZSIB_4020</name>
</gene>
<evidence type="ECO:0000259" key="1">
    <source>
        <dbReference type="Pfam" id="PF22513"/>
    </source>
</evidence>
<comment type="caution">
    <text evidence="2">The sequence shown here is derived from an EMBL/GenBank/DDBJ whole genome shotgun (WGS) entry which is preliminary data.</text>
</comment>
<sequence length="79" mass="8904">MATITLKNVPRQIHLGIKKRAEKNHRSINGEILACLERVLGLCTADADDLLANMEKAHEGLRFKVTVEDIRAARREGRK</sequence>
<name>A0A367ZPA6_9BACT</name>
<evidence type="ECO:0000313" key="3">
    <source>
        <dbReference type="Proteomes" id="UP000252355"/>
    </source>
</evidence>
<dbReference type="Gene3D" id="1.10.1220.10">
    <property type="entry name" value="Met repressor-like"/>
    <property type="match status" value="1"/>
</dbReference>
<proteinExistence type="predicted"/>
<dbReference type="AlphaFoldDB" id="A0A367ZPA6"/>
<dbReference type="InterPro" id="IPR053853">
    <property type="entry name" value="FitA-like_RHH"/>
</dbReference>
<dbReference type="InterPro" id="IPR013321">
    <property type="entry name" value="Arc_rbn_hlx_hlx"/>
</dbReference>
<evidence type="ECO:0000313" key="2">
    <source>
        <dbReference type="EMBL" id="RCK79866.1"/>
    </source>
</evidence>
<feature type="domain" description="Antitoxin FitA-like ribbon-helix-helix" evidence="1">
    <location>
        <begin position="2"/>
        <end position="39"/>
    </location>
</feature>
<dbReference type="GO" id="GO:0006355">
    <property type="term" value="P:regulation of DNA-templated transcription"/>
    <property type="evidence" value="ECO:0007669"/>
    <property type="project" value="InterPro"/>
</dbReference>